<evidence type="ECO:0000313" key="14">
    <source>
        <dbReference type="Proteomes" id="UP000452141"/>
    </source>
</evidence>
<keyword evidence="8 11" id="KW-0378">Hydrolase</keyword>
<dbReference type="CDD" id="cd18800">
    <property type="entry name" value="SF2_C_EcoR124I-like"/>
    <property type="match status" value="1"/>
</dbReference>
<dbReference type="InterPro" id="IPR014001">
    <property type="entry name" value="Helicase_ATP-bd"/>
</dbReference>
<dbReference type="AlphaFoldDB" id="A0A844FKP7"/>
<dbReference type="InterPro" id="IPR027417">
    <property type="entry name" value="P-loop_NTPase"/>
</dbReference>
<dbReference type="Gene3D" id="3.90.1570.50">
    <property type="match status" value="1"/>
</dbReference>
<evidence type="ECO:0000256" key="3">
    <source>
        <dbReference type="ARBA" id="ARBA00011296"/>
    </source>
</evidence>
<dbReference type="InterPro" id="IPR040980">
    <property type="entry name" value="SWI2_SNF2"/>
</dbReference>
<keyword evidence="5 11" id="KW-0547">Nucleotide-binding</keyword>
<dbReference type="SUPFAM" id="SSF52540">
    <property type="entry name" value="P-loop containing nucleoside triphosphate hydrolases"/>
    <property type="match status" value="1"/>
</dbReference>
<evidence type="ECO:0000256" key="1">
    <source>
        <dbReference type="ARBA" id="ARBA00000851"/>
    </source>
</evidence>
<keyword evidence="7 13" id="KW-0255">Endonuclease</keyword>
<gene>
    <name evidence="13" type="ORF">FYJ61_00135</name>
</gene>
<dbReference type="GO" id="GO:0009035">
    <property type="term" value="F:type I site-specific deoxyribonuclease activity"/>
    <property type="evidence" value="ECO:0007669"/>
    <property type="project" value="UniProtKB-EC"/>
</dbReference>
<dbReference type="InterPro" id="IPR007409">
    <property type="entry name" value="Restrct_endonuc_type1_HsdR_N"/>
</dbReference>
<evidence type="ECO:0000256" key="11">
    <source>
        <dbReference type="RuleBase" id="RU364115"/>
    </source>
</evidence>
<evidence type="ECO:0000256" key="6">
    <source>
        <dbReference type="ARBA" id="ARBA00022747"/>
    </source>
</evidence>
<dbReference type="Gene3D" id="3.40.50.300">
    <property type="entry name" value="P-loop containing nucleotide triphosphate hydrolases"/>
    <property type="match status" value="2"/>
</dbReference>
<evidence type="ECO:0000259" key="12">
    <source>
        <dbReference type="PROSITE" id="PS51192"/>
    </source>
</evidence>
<dbReference type="RefSeq" id="WP_154486145.1">
    <property type="nucleotide sequence ID" value="NZ_VUMW01000001.1"/>
</dbReference>
<reference evidence="13 14" key="1">
    <citation type="submission" date="2019-08" db="EMBL/GenBank/DDBJ databases">
        <title>In-depth cultivation of the pig gut microbiome towards novel bacterial diversity and tailored functional studies.</title>
        <authorList>
            <person name="Wylensek D."/>
            <person name="Hitch T.C.A."/>
            <person name="Clavel T."/>
        </authorList>
    </citation>
    <scope>NUCLEOTIDE SEQUENCE [LARGE SCALE GENOMIC DNA]</scope>
    <source>
        <strain evidence="13 14">WCA-470BD-2E</strain>
    </source>
</reference>
<keyword evidence="4" id="KW-0540">Nuclease</keyword>
<accession>A0A844FKP7</accession>
<comment type="subunit">
    <text evidence="3 11">The type I restriction/modification system is composed of three polypeptides R, M and S.</text>
</comment>
<dbReference type="InterPro" id="IPR004473">
    <property type="entry name" value="Restrct_endonuc_typeI_HsdR"/>
</dbReference>
<comment type="function">
    <text evidence="11">Subunit R is required for both nuclease and ATPase activities, but not for modification.</text>
</comment>
<feature type="domain" description="Helicase ATP-binding" evidence="12">
    <location>
        <begin position="285"/>
        <end position="454"/>
    </location>
</feature>
<evidence type="ECO:0000313" key="13">
    <source>
        <dbReference type="EMBL" id="MST78919.1"/>
    </source>
</evidence>
<evidence type="ECO:0000256" key="9">
    <source>
        <dbReference type="ARBA" id="ARBA00022840"/>
    </source>
</evidence>
<dbReference type="SMART" id="SM00487">
    <property type="entry name" value="DEXDc"/>
    <property type="match status" value="1"/>
</dbReference>
<dbReference type="NCBIfam" id="TIGR00348">
    <property type="entry name" value="hsdR"/>
    <property type="match status" value="1"/>
</dbReference>
<keyword evidence="6 11" id="KW-0680">Restriction system</keyword>
<evidence type="ECO:0000256" key="4">
    <source>
        <dbReference type="ARBA" id="ARBA00022722"/>
    </source>
</evidence>
<evidence type="ECO:0000256" key="10">
    <source>
        <dbReference type="ARBA" id="ARBA00023125"/>
    </source>
</evidence>
<evidence type="ECO:0000256" key="7">
    <source>
        <dbReference type="ARBA" id="ARBA00022759"/>
    </source>
</evidence>
<dbReference type="Proteomes" id="UP000452141">
    <property type="component" value="Unassembled WGS sequence"/>
</dbReference>
<keyword evidence="9 11" id="KW-0067">ATP-binding</keyword>
<sequence>MTEIDPGEIAFENELIEYLQHVGATRQWKYVPNIKTTNQLWDNFQDILERNNMDKLDGKKLSKTEFGQVKREIEALDNPYKAGMFLYGVGGKSQVAVSRDDGKQVILTVFDQDQIGGGNTVYQIVNQIERKPVISGKRPRRFDVTMLINGLPIIQIEEKRASISTDEAFNQMLQYVDERQYTGIFSTLQILVGMTRNEIRYMAMPNDADHFNTDFAFEWQDEQTNRPVHDWKVFASKVLSIPMAHQLATNYMILDGTPHHQMIKVMRPYQVYATRKVMDQIRAHDFDVSDQRLGYVWHTTGSGKTISSFKAAWLAARQPNVDKVVFMVDRVALTNQTVAEYQAYDPDNDPESSTGGVVMDAANVFDLKRKLKKKGSSVIVASTQKMATLVRRHKYTDDQHVVFIVDEAHRSTSGEMIRDIKKAFPHSAWVGYTGTPVFDDPKHKNKGNTTQEIFGDPLHIYTIREAIADHNVLGFKVDFQTTLPKESLEKEYLPKYFRNLHPKWTDAEIQNRIQHLTPEDMDDVLQPSVYDNNKAHVKLVVDDIYKYWANRSNGGKYSALLTTHVGGGKASTPMAMMYFDAFREKNEKEPESKRLKVAITFSQDNSNGDNQLENNRGLSRAIKAYNEEFGTSFDDSTVKEYTENVVNRLARTLGDDQKNLDIVIVVDQLLTGFNAPMLNTLYVDRTLQGANLIQAYSRTNRVQDMNSKPFGRIVNYRWPHYSEKLMNEALTVYANRQSAMHQEELLDPVNIVEVPFEDLIKEQIKVVNKIEQKTDHFTACPPSESDQVELWQLMHKYNGLMVKIKQDDNYDREHPEKLFDQLPLNKEDEVALTGPILTKLKKEIAQRSHENADIFNLSFKMEHIKDVRVNYDYINELLAQLANQLHDGDEEGAKQTHEQLQSMSNTIEDKKFVAKLTNFIKGLFNKTVGAVNYPLQGQDMGQLMDEHANNSEKSEIADFKKKWGLSNLESSQEVNKIIDYHTLEMDDLDTLGELTNIINEAQKTYKVDAHDEKVRSLSKIKYRKELRQAVKNFADLIKRKY</sequence>
<comment type="similarity">
    <text evidence="2 11">Belongs to the HsdR family.</text>
</comment>
<proteinExistence type="inferred from homology"/>
<dbReference type="GO" id="GO:0009307">
    <property type="term" value="P:DNA restriction-modification system"/>
    <property type="evidence" value="ECO:0007669"/>
    <property type="project" value="UniProtKB-KW"/>
</dbReference>
<comment type="caution">
    <text evidence="13">The sequence shown here is derived from an EMBL/GenBank/DDBJ whole genome shotgun (WGS) entry which is preliminary data.</text>
</comment>
<dbReference type="CDD" id="cd22332">
    <property type="entry name" value="HsdR_N"/>
    <property type="match status" value="1"/>
</dbReference>
<dbReference type="Pfam" id="PF12008">
    <property type="entry name" value="EcoR124_C"/>
    <property type="match status" value="1"/>
</dbReference>
<dbReference type="InterPro" id="IPR055180">
    <property type="entry name" value="HsdR_RecA-like_helicase_dom_2"/>
</dbReference>
<dbReference type="InterPro" id="IPR051268">
    <property type="entry name" value="Type-I_R_enzyme_R_subunit"/>
</dbReference>
<dbReference type="PROSITE" id="PS51192">
    <property type="entry name" value="HELICASE_ATP_BIND_1"/>
    <property type="match status" value="1"/>
</dbReference>
<evidence type="ECO:0000256" key="2">
    <source>
        <dbReference type="ARBA" id="ARBA00008598"/>
    </source>
</evidence>
<dbReference type="PANTHER" id="PTHR30195:SF16">
    <property type="entry name" value="TYPE I RESTRICTION ENZYME ENDONUCLEASE SUBUNIT"/>
    <property type="match status" value="1"/>
</dbReference>
<comment type="catalytic activity">
    <reaction evidence="1 11">
        <text>Endonucleolytic cleavage of DNA to give random double-stranded fragments with terminal 5'-phosphates, ATP is simultaneously hydrolyzed.</text>
        <dbReference type="EC" id="3.1.21.3"/>
    </reaction>
</comment>
<evidence type="ECO:0000256" key="5">
    <source>
        <dbReference type="ARBA" id="ARBA00022741"/>
    </source>
</evidence>
<dbReference type="GO" id="GO:0005524">
    <property type="term" value="F:ATP binding"/>
    <property type="evidence" value="ECO:0007669"/>
    <property type="project" value="UniProtKB-KW"/>
</dbReference>
<organism evidence="13 14">
    <name type="scientific">Lactobacillus equicursoris</name>
    <dbReference type="NCBI Taxonomy" id="420645"/>
    <lineage>
        <taxon>Bacteria</taxon>
        <taxon>Bacillati</taxon>
        <taxon>Bacillota</taxon>
        <taxon>Bacilli</taxon>
        <taxon>Lactobacillales</taxon>
        <taxon>Lactobacillaceae</taxon>
        <taxon>Lactobacillus</taxon>
    </lineage>
</organism>
<dbReference type="EMBL" id="VUMW01000001">
    <property type="protein sequence ID" value="MST78919.1"/>
    <property type="molecule type" value="Genomic_DNA"/>
</dbReference>
<protein>
    <recommendedName>
        <fullName evidence="11">Type I restriction enzyme endonuclease subunit</fullName>
        <shortName evidence="11">R protein</shortName>
        <ecNumber evidence="11">3.1.21.3</ecNumber>
    </recommendedName>
    <alternativeName>
        <fullName evidence="11">Type-1 restriction enzyme R protein</fullName>
    </alternativeName>
</protein>
<dbReference type="PANTHER" id="PTHR30195">
    <property type="entry name" value="TYPE I SITE-SPECIFIC DEOXYRIBONUCLEASE PROTEIN SUBUNIT M AND R"/>
    <property type="match status" value="1"/>
</dbReference>
<dbReference type="Pfam" id="PF22679">
    <property type="entry name" value="T1R_D3-like"/>
    <property type="match status" value="1"/>
</dbReference>
<dbReference type="EC" id="3.1.21.3" evidence="11"/>
<name>A0A844FKP7_9LACO</name>
<dbReference type="Pfam" id="PF04313">
    <property type="entry name" value="HSDR_N"/>
    <property type="match status" value="1"/>
</dbReference>
<dbReference type="InterPro" id="IPR022625">
    <property type="entry name" value="TypeI_RM_Rsu_C"/>
</dbReference>
<dbReference type="Pfam" id="PF18766">
    <property type="entry name" value="SWI2_SNF2"/>
    <property type="match status" value="1"/>
</dbReference>
<keyword evidence="10 11" id="KW-0238">DNA-binding</keyword>
<evidence type="ECO:0000256" key="8">
    <source>
        <dbReference type="ARBA" id="ARBA00022801"/>
    </source>
</evidence>
<dbReference type="GO" id="GO:0003677">
    <property type="term" value="F:DNA binding"/>
    <property type="evidence" value="ECO:0007669"/>
    <property type="project" value="UniProtKB-KW"/>
</dbReference>